<dbReference type="CDD" id="cd00158">
    <property type="entry name" value="RHOD"/>
    <property type="match status" value="1"/>
</dbReference>
<dbReference type="InterPro" id="IPR001763">
    <property type="entry name" value="Rhodanese-like_dom"/>
</dbReference>
<evidence type="ECO:0000313" key="3">
    <source>
        <dbReference type="EMBL" id="WGW04191.1"/>
    </source>
</evidence>
<dbReference type="Pfam" id="PF00581">
    <property type="entry name" value="Rhodanese"/>
    <property type="match status" value="1"/>
</dbReference>
<name>A0ABY8QJK8_9RHOB</name>
<feature type="chain" id="PRO_5047391662" evidence="1">
    <location>
        <begin position="22"/>
        <end position="190"/>
    </location>
</feature>
<evidence type="ECO:0000259" key="2">
    <source>
        <dbReference type="PROSITE" id="PS50206"/>
    </source>
</evidence>
<proteinExistence type="predicted"/>
<protein>
    <submittedName>
        <fullName evidence="3">Rhodanese-like domain-containing protein</fullName>
    </submittedName>
</protein>
<dbReference type="EMBL" id="CP124616">
    <property type="protein sequence ID" value="WGW04191.1"/>
    <property type="molecule type" value="Genomic_DNA"/>
</dbReference>
<dbReference type="SUPFAM" id="SSF52821">
    <property type="entry name" value="Rhodanese/Cell cycle control phosphatase"/>
    <property type="match status" value="1"/>
</dbReference>
<feature type="domain" description="Rhodanese" evidence="2">
    <location>
        <begin position="82"/>
        <end position="188"/>
    </location>
</feature>
<dbReference type="RefSeq" id="WP_282300822.1">
    <property type="nucleotide sequence ID" value="NZ_CP124616.1"/>
</dbReference>
<accession>A0ABY8QJK8</accession>
<dbReference type="PROSITE" id="PS50206">
    <property type="entry name" value="RHODANESE_3"/>
    <property type="match status" value="1"/>
</dbReference>
<feature type="signal peptide" evidence="1">
    <location>
        <begin position="1"/>
        <end position="21"/>
    </location>
</feature>
<dbReference type="Proteomes" id="UP001241605">
    <property type="component" value="Chromosome"/>
</dbReference>
<organism evidence="3 4">
    <name type="scientific">Tropicibacter oceani</name>
    <dbReference type="NCBI Taxonomy" id="3058420"/>
    <lineage>
        <taxon>Bacteria</taxon>
        <taxon>Pseudomonadati</taxon>
        <taxon>Pseudomonadota</taxon>
        <taxon>Alphaproteobacteria</taxon>
        <taxon>Rhodobacterales</taxon>
        <taxon>Roseobacteraceae</taxon>
        <taxon>Tropicibacter</taxon>
    </lineage>
</organism>
<evidence type="ECO:0000313" key="4">
    <source>
        <dbReference type="Proteomes" id="UP001241605"/>
    </source>
</evidence>
<dbReference type="Gene3D" id="3.40.250.10">
    <property type="entry name" value="Rhodanese-like domain"/>
    <property type="match status" value="1"/>
</dbReference>
<keyword evidence="1" id="KW-0732">Signal</keyword>
<dbReference type="SMART" id="SM00450">
    <property type="entry name" value="RHOD"/>
    <property type="match status" value="1"/>
</dbReference>
<dbReference type="InterPro" id="IPR036873">
    <property type="entry name" value="Rhodanese-like_dom_sf"/>
</dbReference>
<evidence type="ECO:0000256" key="1">
    <source>
        <dbReference type="SAM" id="SignalP"/>
    </source>
</evidence>
<keyword evidence="4" id="KW-1185">Reference proteome</keyword>
<reference evidence="3 4" key="1">
    <citation type="submission" date="2023-05" db="EMBL/GenBank/DDBJ databases">
        <title>YMD87, complete Genome.</title>
        <authorList>
            <person name="Zhang J."/>
            <person name="Xu X."/>
        </authorList>
    </citation>
    <scope>NUCLEOTIDE SEQUENCE [LARGE SCALE GENOMIC DNA]</scope>
    <source>
        <strain evidence="3 4">YMD87</strain>
    </source>
</reference>
<sequence>MFKGLCLTAVAAIAVAAPVCAQNTRISEDRDSFRFTLNGASVSIERNGPACPPSCLQPMQAATGVATIGELELMDFLDLFVSSGQGLLLDTRLPDVYAAETIPGAVNVPAATLRPDNQYRDDLLNALGVSAGDFSGAYDLVIFAGGPDAPGAATAVRDLLDAGYPASKLKYYRGGLQAWTTAGLSTASGQ</sequence>
<gene>
    <name evidence="3" type="ORF">QF118_01250</name>
</gene>